<dbReference type="Proteomes" id="UP001642483">
    <property type="component" value="Unassembled WGS sequence"/>
</dbReference>
<keyword evidence="7" id="KW-1185">Reference proteome</keyword>
<evidence type="ECO:0000256" key="5">
    <source>
        <dbReference type="SAM" id="MobiDB-lite"/>
    </source>
</evidence>
<dbReference type="EMBL" id="CAWYQH010000057">
    <property type="protein sequence ID" value="CAK8678721.1"/>
    <property type="molecule type" value="Genomic_DNA"/>
</dbReference>
<feature type="compositionally biased region" description="Low complexity" evidence="5">
    <location>
        <begin position="212"/>
        <end position="223"/>
    </location>
</feature>
<evidence type="ECO:0000256" key="1">
    <source>
        <dbReference type="ARBA" id="ARBA00006443"/>
    </source>
</evidence>
<evidence type="ECO:0000256" key="2">
    <source>
        <dbReference type="ARBA" id="ARBA00023161"/>
    </source>
</evidence>
<accession>A0ABP0FH56</accession>
<gene>
    <name evidence="6" type="ORF">CVLEPA_LOCUS9012</name>
</gene>
<comment type="similarity">
    <text evidence="1 4">Belongs to the SMG8 family.</text>
</comment>
<keyword evidence="2 4" id="KW-0866">Nonsense-mediated mRNA decay</keyword>
<feature type="region of interest" description="Disordered" evidence="5">
    <location>
        <begin position="212"/>
        <end position="234"/>
    </location>
</feature>
<evidence type="ECO:0000256" key="4">
    <source>
        <dbReference type="RuleBase" id="RU367133"/>
    </source>
</evidence>
<dbReference type="Pfam" id="PF10220">
    <property type="entry name" value="Smg8_Smg9"/>
    <property type="match status" value="1"/>
</dbReference>
<sequence length="1184" mass="134749">MEGLWNLPFNDELGSVLASEEVCVVGVFGKSVWGNTSKGIVINKLANTSLFMPHYPSYTIGGQTKDRDCETAKFNPALNGYYDKEKHIVYLHLTNIFDAATLSTACAEMGNRLINHNDAHNFWKSQEVETVFSLVYLFSICHILIVVHPVPTFDISYDKLFHHVGNLRSKMLPYVKDVLKECSVGRDWWVNGRPCPPRLLFVIMRSDLVNTKSSSDGASAEGASSKKRKPPLKRLQHTLEDQVYKILRNSRVLTNNAVNCLFTVPPNQAFIHIMTEQFDKVRREEDPVKSMLRLLQKSCATHRDPTARSRAYRLLTNPPTQWKDSDEEEPNNPLWRFVEQHTDLVFEKKGFKDSVGRNPLPTHFEIPQLKNWLKVANSLFSLFFTQSFQNNDDFVKPVLSADAKLKPAEIRSQLRSQMDPEARFSEARCSKLVSLASAAYQSNLPLHYTSKVHNNQLVQALATYTLHARGPARDKYEQCVREECEAFWNDGRRLCEVRSLTGRHCVHRFHDLPGHLKPQPDANPPRMNHSSRSRSVAASSCGRIQGSRDDPFTLKDANYDFYTRLDGRAPSVPDQDIFKFPIHIQEKSEKMIPVSPELCEMVEQLKITSPEPTVNPEEDTSGYKETQPSVSCPDDAESDQNSTQESETDVNKEDEGEEAERKPTEQEDRQRTTSTNFEFSLDSDSIPEVQSVEYNDDSLLTQTFTEGMIHSLTPEGILPLFSSWSLTRIGPASMYIPNHGLDMPGFIPGTNHLVPWDIQFHTDDPTVTHWPVPGEARKMTIKETKLMQRDSTTRAYVGFEYETPRGQRFICSSPDKAVKVSNSGVVRDSIQPLLDMDMPLYTTSPVSGRSGKMLMGQLMRVLVVTPTEQNVRITIRPKVVPGPPPTPTFHPSQPEITLRSNSVWVLRFPYVGIWVVRVDVKENSCKKFNIEKTIANITEDIDLRQREKVMKARKLSILDACSSMKHSQTRKPQMLVSEKLNLMVCDTSGIGDKTFEKFSSSLNDIDLLPLQETDIPLECLAQNYTTVIFLTDPLERLLSLFYNSVARTSGVKDSLQLTMVKVADDNSELSRNFKMFVTRMLKSKRKFVTSSLYSEKCDPCKVDYDIIIKGDSGYLDMEYLFTLKNLPIEKIPVLSGNFKSSLREQLHDLLADDGWANVLEDMHDIHEKDYQLFAFESYRESLKN</sequence>
<dbReference type="InterPro" id="IPR005331">
    <property type="entry name" value="Sulfotransferase"/>
</dbReference>
<evidence type="ECO:0000256" key="3">
    <source>
        <dbReference type="ARBA" id="ARBA00029509"/>
    </source>
</evidence>
<dbReference type="PANTHER" id="PTHR13091:SF0">
    <property type="entry name" value="NONSENSE-MEDIATED MRNA DECAY FACTOR SMG8"/>
    <property type="match status" value="1"/>
</dbReference>
<dbReference type="Pfam" id="PF03567">
    <property type="entry name" value="Sulfotransfer_2"/>
    <property type="match status" value="1"/>
</dbReference>
<name>A0ABP0FH56_CLALP</name>
<feature type="region of interest" description="Disordered" evidence="5">
    <location>
        <begin position="606"/>
        <end position="688"/>
    </location>
</feature>
<comment type="function">
    <text evidence="4">Involved in nonsense-mediated decay (NMD) of mRNAs containing premature stop codons.</text>
</comment>
<feature type="compositionally biased region" description="Basic residues" evidence="5">
    <location>
        <begin position="225"/>
        <end position="234"/>
    </location>
</feature>
<reference evidence="6 7" key="1">
    <citation type="submission" date="2024-02" db="EMBL/GenBank/DDBJ databases">
        <authorList>
            <person name="Daric V."/>
            <person name="Darras S."/>
        </authorList>
    </citation>
    <scope>NUCLEOTIDE SEQUENCE [LARGE SCALE GENOMIC DNA]</scope>
</reference>
<protein>
    <recommendedName>
        <fullName evidence="3 4">Nonsense-mediated mRNA decay factor SMG8</fullName>
    </recommendedName>
</protein>
<organism evidence="6 7">
    <name type="scientific">Clavelina lepadiformis</name>
    <name type="common">Light-bulb sea squirt</name>
    <name type="synonym">Ascidia lepadiformis</name>
    <dbReference type="NCBI Taxonomy" id="159417"/>
    <lineage>
        <taxon>Eukaryota</taxon>
        <taxon>Metazoa</taxon>
        <taxon>Chordata</taxon>
        <taxon>Tunicata</taxon>
        <taxon>Ascidiacea</taxon>
        <taxon>Aplousobranchia</taxon>
        <taxon>Clavelinidae</taxon>
        <taxon>Clavelina</taxon>
    </lineage>
</organism>
<feature type="region of interest" description="Disordered" evidence="5">
    <location>
        <begin position="514"/>
        <end position="549"/>
    </location>
</feature>
<dbReference type="PANTHER" id="PTHR13091">
    <property type="entry name" value="AMPLIFIED IN BREAST CANCER 2-RELATED"/>
    <property type="match status" value="1"/>
</dbReference>
<dbReference type="InterPro" id="IPR019354">
    <property type="entry name" value="SMG8-like"/>
</dbReference>
<comment type="caution">
    <text evidence="6">The sequence shown here is derived from an EMBL/GenBank/DDBJ whole genome shotgun (WGS) entry which is preliminary data.</text>
</comment>
<evidence type="ECO:0000313" key="7">
    <source>
        <dbReference type="Proteomes" id="UP001642483"/>
    </source>
</evidence>
<evidence type="ECO:0000313" key="6">
    <source>
        <dbReference type="EMBL" id="CAK8678721.1"/>
    </source>
</evidence>
<feature type="compositionally biased region" description="Basic and acidic residues" evidence="5">
    <location>
        <begin position="649"/>
        <end position="671"/>
    </location>
</feature>
<proteinExistence type="inferred from homology"/>